<name>A0A8W7PZ20_ANOCL</name>
<reference evidence="2" key="1">
    <citation type="submission" date="2022-08" db="UniProtKB">
        <authorList>
            <consortium name="EnsemblMetazoa"/>
        </authorList>
    </citation>
    <scope>IDENTIFICATION</scope>
</reference>
<accession>A0A8W7PZ20</accession>
<dbReference type="AlphaFoldDB" id="A0A8W7PZ20"/>
<sequence>MPICPYLTVWRHIGTVALLTFCRQPSRQRVVDRVRAGVGTGVVPAAGTTTAGVDRSSVDGGRRGSIRSTTNLAWKRRAAGTLRSDSASGAASRQPTSASSTPARTVRLVAEMVEPAITRRRLGDWKHSTLHSLTRREAANTSRRPEKRNATTVYRLGSSPQKVNIRVLRRDRHHTQHGCTVPPCTRTWAEEHPAVATKLRTERRNFSSASGFQAVAAIAESITMLVHSIVSPVHNVPVAKVYVLQLHHSPLGHHGGGHDYEDRLPRPQICNTCH</sequence>
<dbReference type="Proteomes" id="UP000075882">
    <property type="component" value="Unassembled WGS sequence"/>
</dbReference>
<protein>
    <submittedName>
        <fullName evidence="2">Uncharacterized protein</fullName>
    </submittedName>
</protein>
<proteinExistence type="predicted"/>
<evidence type="ECO:0000313" key="2">
    <source>
        <dbReference type="EnsemblMetazoa" id="ACOM040100-PA.1"/>
    </source>
</evidence>
<feature type="region of interest" description="Disordered" evidence="1">
    <location>
        <begin position="46"/>
        <end position="106"/>
    </location>
</feature>
<dbReference type="EnsemblMetazoa" id="ACOM040100-RA">
    <property type="protein sequence ID" value="ACOM040100-PA.1"/>
    <property type="gene ID" value="ACOM040100"/>
</dbReference>
<evidence type="ECO:0000256" key="1">
    <source>
        <dbReference type="SAM" id="MobiDB-lite"/>
    </source>
</evidence>
<feature type="compositionally biased region" description="Polar residues" evidence="1">
    <location>
        <begin position="83"/>
        <end position="103"/>
    </location>
</feature>
<organism evidence="2">
    <name type="scientific">Anopheles coluzzii</name>
    <name type="common">African malaria mosquito</name>
    <dbReference type="NCBI Taxonomy" id="1518534"/>
    <lineage>
        <taxon>Eukaryota</taxon>
        <taxon>Metazoa</taxon>
        <taxon>Ecdysozoa</taxon>
        <taxon>Arthropoda</taxon>
        <taxon>Hexapoda</taxon>
        <taxon>Insecta</taxon>
        <taxon>Pterygota</taxon>
        <taxon>Neoptera</taxon>
        <taxon>Endopterygota</taxon>
        <taxon>Diptera</taxon>
        <taxon>Nematocera</taxon>
        <taxon>Culicoidea</taxon>
        <taxon>Culicidae</taxon>
        <taxon>Anophelinae</taxon>
        <taxon>Anopheles</taxon>
    </lineage>
</organism>